<accession>A0A6J5LN38</accession>
<evidence type="ECO:0000313" key="1">
    <source>
        <dbReference type="EMBL" id="CAB4128101.1"/>
    </source>
</evidence>
<evidence type="ECO:0000313" key="2">
    <source>
        <dbReference type="EMBL" id="CAB4134370.1"/>
    </source>
</evidence>
<reference evidence="2" key="1">
    <citation type="submission" date="2020-04" db="EMBL/GenBank/DDBJ databases">
        <authorList>
            <person name="Chiriac C."/>
            <person name="Salcher M."/>
            <person name="Ghai R."/>
            <person name="Kavagutti S V."/>
        </authorList>
    </citation>
    <scope>NUCLEOTIDE SEQUENCE</scope>
</reference>
<sequence>MIKSNELRIGNLVDMCGVKEIHSIIKTTNGSFKLEINEKRSSGVSVSEMCPIESLSLKPIPLSNVWLVRFGFKLSEEGFLKIKTKKRKTYLEVNIKTKRTIVISGHYFNDFVNINYVHQLQNLYFSLTGVELELPSNVA</sequence>
<organism evidence="2">
    <name type="scientific">uncultured Caudovirales phage</name>
    <dbReference type="NCBI Taxonomy" id="2100421"/>
    <lineage>
        <taxon>Viruses</taxon>
        <taxon>Duplodnaviria</taxon>
        <taxon>Heunggongvirae</taxon>
        <taxon>Uroviricota</taxon>
        <taxon>Caudoviricetes</taxon>
        <taxon>Peduoviridae</taxon>
        <taxon>Maltschvirus</taxon>
        <taxon>Maltschvirus maltsch</taxon>
    </lineage>
</organism>
<dbReference type="EMBL" id="LR796281">
    <property type="protein sequence ID" value="CAB4134370.1"/>
    <property type="molecule type" value="Genomic_DNA"/>
</dbReference>
<proteinExistence type="predicted"/>
<name>A0A6J5LN38_9CAUD</name>
<gene>
    <name evidence="1" type="ORF">UFOVP104_16</name>
    <name evidence="2" type="ORF">UFOVP271_51</name>
</gene>
<protein>
    <submittedName>
        <fullName evidence="2">Uncharacterized protein</fullName>
    </submittedName>
</protein>
<dbReference type="EMBL" id="LR796219">
    <property type="protein sequence ID" value="CAB4128101.1"/>
    <property type="molecule type" value="Genomic_DNA"/>
</dbReference>